<dbReference type="Pfam" id="PF13407">
    <property type="entry name" value="Peripla_BP_4"/>
    <property type="match status" value="1"/>
</dbReference>
<feature type="domain" description="Periplasmic binding protein" evidence="5">
    <location>
        <begin position="131"/>
        <end position="385"/>
    </location>
</feature>
<dbReference type="PANTHER" id="PTHR46847:SF1">
    <property type="entry name" value="D-ALLOSE-BINDING PERIPLASMIC PROTEIN-RELATED"/>
    <property type="match status" value="1"/>
</dbReference>
<proteinExistence type="inferred from homology"/>
<keyword evidence="7" id="KW-1185">Reference proteome</keyword>
<comment type="caution">
    <text evidence="6">The sequence shown here is derived from an EMBL/GenBank/DDBJ whole genome shotgun (WGS) entry which is preliminary data.</text>
</comment>
<evidence type="ECO:0000256" key="1">
    <source>
        <dbReference type="ARBA" id="ARBA00004196"/>
    </source>
</evidence>
<dbReference type="EMBL" id="BAAAOS010000025">
    <property type="protein sequence ID" value="GAA1583050.1"/>
    <property type="molecule type" value="Genomic_DNA"/>
</dbReference>
<protein>
    <recommendedName>
        <fullName evidence="5">Periplasmic binding protein domain-containing protein</fullName>
    </recommendedName>
</protein>
<comment type="similarity">
    <text evidence="2">Belongs to the bacterial solute-binding protein 2 family.</text>
</comment>
<sequence length="425" mass="43797">MPFTTCETVLTDTPALRATSVIVTIRRMVVAERALRKALRKGCGRFRDRPNFAQTSGPGRSDPTARGSVPGARTPEGRSVALKTFQAARKTQSAGRLPVAVLALCLAATTACTETKAGSGDGGDSSGPVKIGLVTKTDTNPYFVKLRDSAKAAAEAKGATLIAVAGKFDGDNEGQVAAIENLVQQGVKGILITPSNSTGILGALKQAKEKGVLVIALDTETDPKDAVDATYATNNVTAGELQGKYIKATLGQTAPKLLLMDGTPGGTVDEQRHRGFLQGMGLKDGDPAILGAAPTNGDQNKAQAAMENLLQRDASVNAVYTLNEPAARGAVAALTAKGLAGKVAVGSIDGGCQGVADVKAGKYLATVMQFPKKMAEQGVDAVVAFSKDGSKPSGFQDTGAQLITDKPLPGLESKDTTWGTQNCWG</sequence>
<evidence type="ECO:0000313" key="6">
    <source>
        <dbReference type="EMBL" id="GAA1583050.1"/>
    </source>
</evidence>
<keyword evidence="3" id="KW-0732">Signal</keyword>
<dbReference type="InterPro" id="IPR028082">
    <property type="entry name" value="Peripla_BP_I"/>
</dbReference>
<dbReference type="SUPFAM" id="SSF53822">
    <property type="entry name" value="Periplasmic binding protein-like I"/>
    <property type="match status" value="1"/>
</dbReference>
<evidence type="ECO:0000256" key="4">
    <source>
        <dbReference type="SAM" id="MobiDB-lite"/>
    </source>
</evidence>
<dbReference type="PANTHER" id="PTHR46847">
    <property type="entry name" value="D-ALLOSE-BINDING PERIPLASMIC PROTEIN-RELATED"/>
    <property type="match status" value="1"/>
</dbReference>
<reference evidence="6 7" key="1">
    <citation type="journal article" date="2019" name="Int. J. Syst. Evol. Microbiol.">
        <title>The Global Catalogue of Microorganisms (GCM) 10K type strain sequencing project: providing services to taxonomists for standard genome sequencing and annotation.</title>
        <authorList>
            <consortium name="The Broad Institute Genomics Platform"/>
            <consortium name="The Broad Institute Genome Sequencing Center for Infectious Disease"/>
            <person name="Wu L."/>
            <person name="Ma J."/>
        </authorList>
    </citation>
    <scope>NUCLEOTIDE SEQUENCE [LARGE SCALE GENOMIC DNA]</scope>
    <source>
        <strain evidence="6 7">JCM 14969</strain>
    </source>
</reference>
<name>A0ABN2DQ96_9ACTN</name>
<dbReference type="Proteomes" id="UP001500393">
    <property type="component" value="Unassembled WGS sequence"/>
</dbReference>
<evidence type="ECO:0000256" key="2">
    <source>
        <dbReference type="ARBA" id="ARBA00007639"/>
    </source>
</evidence>
<feature type="region of interest" description="Disordered" evidence="4">
    <location>
        <begin position="46"/>
        <end position="78"/>
    </location>
</feature>
<comment type="subcellular location">
    <subcellularLocation>
        <location evidence="1">Cell envelope</location>
    </subcellularLocation>
</comment>
<evidence type="ECO:0000256" key="3">
    <source>
        <dbReference type="ARBA" id="ARBA00022729"/>
    </source>
</evidence>
<feature type="compositionally biased region" description="Polar residues" evidence="4">
    <location>
        <begin position="416"/>
        <end position="425"/>
    </location>
</feature>
<accession>A0ABN2DQ96</accession>
<feature type="region of interest" description="Disordered" evidence="4">
    <location>
        <begin position="406"/>
        <end position="425"/>
    </location>
</feature>
<dbReference type="InterPro" id="IPR025997">
    <property type="entry name" value="SBP_2_dom"/>
</dbReference>
<evidence type="ECO:0000313" key="7">
    <source>
        <dbReference type="Proteomes" id="UP001500393"/>
    </source>
</evidence>
<evidence type="ECO:0000259" key="5">
    <source>
        <dbReference type="Pfam" id="PF13407"/>
    </source>
</evidence>
<organism evidence="6 7">
    <name type="scientific">Kribbella sancticallisti</name>
    <dbReference type="NCBI Taxonomy" id="460087"/>
    <lineage>
        <taxon>Bacteria</taxon>
        <taxon>Bacillati</taxon>
        <taxon>Actinomycetota</taxon>
        <taxon>Actinomycetes</taxon>
        <taxon>Propionibacteriales</taxon>
        <taxon>Kribbellaceae</taxon>
        <taxon>Kribbella</taxon>
    </lineage>
</organism>
<gene>
    <name evidence="6" type="ORF">GCM10009789_41020</name>
</gene>
<dbReference type="Gene3D" id="3.40.50.2300">
    <property type="match status" value="2"/>
</dbReference>